<keyword evidence="3" id="KW-1185">Reference proteome</keyword>
<accession>A0ABZ0IVR8</accession>
<evidence type="ECO:0000256" key="1">
    <source>
        <dbReference type="SAM" id="Phobius"/>
    </source>
</evidence>
<keyword evidence="1" id="KW-1133">Transmembrane helix</keyword>
<dbReference type="EMBL" id="CP136051">
    <property type="protein sequence ID" value="WOK08881.1"/>
    <property type="molecule type" value="Genomic_DNA"/>
</dbReference>
<dbReference type="InterPro" id="IPR021314">
    <property type="entry name" value="DUF2911"/>
</dbReference>
<evidence type="ECO:0000313" key="2">
    <source>
        <dbReference type="EMBL" id="WOK08881.1"/>
    </source>
</evidence>
<gene>
    <name evidence="2" type="ORF">RT717_09560</name>
</gene>
<dbReference type="Pfam" id="PF11138">
    <property type="entry name" value="DUF2911"/>
    <property type="match status" value="1"/>
</dbReference>
<reference evidence="2 3" key="1">
    <citation type="journal article" date="2023" name="Microbiol. Resour. Announc.">
        <title>Complete Genome Sequence of Imperialibacter roseus strain P4T.</title>
        <authorList>
            <person name="Tizabi D.R."/>
            <person name="Bachvaroff T."/>
            <person name="Hill R.T."/>
        </authorList>
    </citation>
    <scope>NUCLEOTIDE SEQUENCE [LARGE SCALE GENOMIC DNA]</scope>
    <source>
        <strain evidence="2 3">P4T</strain>
    </source>
</reference>
<protein>
    <submittedName>
        <fullName evidence="2">DUF2911 domain-containing protein</fullName>
    </submittedName>
</protein>
<feature type="transmembrane region" description="Helical" evidence="1">
    <location>
        <begin position="5"/>
        <end position="25"/>
    </location>
</feature>
<proteinExistence type="predicted"/>
<dbReference type="RefSeq" id="WP_317491512.1">
    <property type="nucleotide sequence ID" value="NZ_CP136051.1"/>
</dbReference>
<dbReference type="Proteomes" id="UP001302349">
    <property type="component" value="Chromosome"/>
</dbReference>
<evidence type="ECO:0000313" key="3">
    <source>
        <dbReference type="Proteomes" id="UP001302349"/>
    </source>
</evidence>
<keyword evidence="1" id="KW-0812">Transmembrane</keyword>
<sequence length="182" mass="19788">MRKKILIGVGVFVMVIGVALIYLNYRNRTLSPSGSAELSNGGVNVSLTYSRPSVRNRVVFGTKEEGALQPYGVYWRLGANESTEVTFDADILFNGQPLKKGTYKVYAVPGADSFEIIVNTELGEWGYSEADHKLDVLTTTVPVVKDGSVTEQHTITLSPADGGVDINVAFEKVKFTIPIKAN</sequence>
<keyword evidence="1" id="KW-0472">Membrane</keyword>
<organism evidence="2 3">
    <name type="scientific">Imperialibacter roseus</name>
    <dbReference type="NCBI Taxonomy" id="1324217"/>
    <lineage>
        <taxon>Bacteria</taxon>
        <taxon>Pseudomonadati</taxon>
        <taxon>Bacteroidota</taxon>
        <taxon>Cytophagia</taxon>
        <taxon>Cytophagales</taxon>
        <taxon>Flammeovirgaceae</taxon>
        <taxon>Imperialibacter</taxon>
    </lineage>
</organism>
<name>A0ABZ0IVR8_9BACT</name>